<keyword evidence="2" id="KW-0479">Metal-binding</keyword>
<dbReference type="SMART" id="SM00249">
    <property type="entry name" value="PHD"/>
    <property type="match status" value="1"/>
</dbReference>
<evidence type="ECO:0000313" key="12">
    <source>
        <dbReference type="EMBL" id="CCH63031.1"/>
    </source>
</evidence>
<evidence type="ECO:0000256" key="1">
    <source>
        <dbReference type="ARBA" id="ARBA00004123"/>
    </source>
</evidence>
<evidence type="ECO:0000259" key="11">
    <source>
        <dbReference type="PROSITE" id="PS51184"/>
    </source>
</evidence>
<name>I2H9H9_HENB6</name>
<organism evidence="12 13">
    <name type="scientific">Henningerozyma blattae (strain ATCC 34711 / CBS 6284 / DSM 70876 / NBRC 10599 / NRRL Y-10934 / UCD 77-7)</name>
    <name type="common">Yeast</name>
    <name type="synonym">Tetrapisispora blattae</name>
    <dbReference type="NCBI Taxonomy" id="1071380"/>
    <lineage>
        <taxon>Eukaryota</taxon>
        <taxon>Fungi</taxon>
        <taxon>Dikarya</taxon>
        <taxon>Ascomycota</taxon>
        <taxon>Saccharomycotina</taxon>
        <taxon>Saccharomycetes</taxon>
        <taxon>Saccharomycetales</taxon>
        <taxon>Saccharomycetaceae</taxon>
        <taxon>Henningerozyma</taxon>
    </lineage>
</organism>
<gene>
    <name evidence="12" type="primary">TBLA0J00310</name>
    <name evidence="12" type="ORF">TBLA_0J00310</name>
</gene>
<feature type="region of interest" description="Disordered" evidence="8">
    <location>
        <begin position="662"/>
        <end position="681"/>
    </location>
</feature>
<dbReference type="InterPro" id="IPR019786">
    <property type="entry name" value="Zinc_finger_PHD-type_CS"/>
</dbReference>
<dbReference type="GO" id="GO:1902275">
    <property type="term" value="P:regulation of chromatin organization"/>
    <property type="evidence" value="ECO:0007669"/>
    <property type="project" value="EnsemblFungi"/>
</dbReference>
<dbReference type="InParanoid" id="I2H9H9"/>
<evidence type="ECO:0000259" key="9">
    <source>
        <dbReference type="PROSITE" id="PS50016"/>
    </source>
</evidence>
<dbReference type="OMA" id="TFPKCYH"/>
<dbReference type="KEGG" id="tbl:TBLA_0J00310"/>
<dbReference type="PROSITE" id="PS50016">
    <property type="entry name" value="ZF_PHD_2"/>
    <property type="match status" value="1"/>
</dbReference>
<dbReference type="Pfam" id="PF02373">
    <property type="entry name" value="JmjC"/>
    <property type="match status" value="1"/>
</dbReference>
<dbReference type="SUPFAM" id="SSF51197">
    <property type="entry name" value="Clavaminate synthase-like"/>
    <property type="match status" value="1"/>
</dbReference>
<dbReference type="Pfam" id="PF00628">
    <property type="entry name" value="PHD"/>
    <property type="match status" value="1"/>
</dbReference>
<dbReference type="RefSeq" id="XP_004182550.1">
    <property type="nucleotide sequence ID" value="XM_004182502.1"/>
</dbReference>
<feature type="domain" description="JmjC" evidence="11">
    <location>
        <begin position="410"/>
        <end position="590"/>
    </location>
</feature>
<dbReference type="GO" id="GO:0000278">
    <property type="term" value="P:mitotic cell cycle"/>
    <property type="evidence" value="ECO:0007669"/>
    <property type="project" value="EnsemblFungi"/>
</dbReference>
<dbReference type="GO" id="GO:0000785">
    <property type="term" value="C:chromatin"/>
    <property type="evidence" value="ECO:0007669"/>
    <property type="project" value="TreeGrafter"/>
</dbReference>
<dbReference type="SUPFAM" id="SSF57903">
    <property type="entry name" value="FYVE/PHD zinc finger"/>
    <property type="match status" value="1"/>
</dbReference>
<dbReference type="PANTHER" id="PTHR10694">
    <property type="entry name" value="LYSINE-SPECIFIC DEMETHYLASE"/>
    <property type="match status" value="1"/>
</dbReference>
<dbReference type="CDD" id="cd15543">
    <property type="entry name" value="PHD_RSF1"/>
    <property type="match status" value="1"/>
</dbReference>
<dbReference type="Gene3D" id="3.30.40.10">
    <property type="entry name" value="Zinc/RING finger domain, C3HC4 (zinc finger)"/>
    <property type="match status" value="1"/>
</dbReference>
<dbReference type="Proteomes" id="UP000002866">
    <property type="component" value="Chromosome 10"/>
</dbReference>
<evidence type="ECO:0000256" key="2">
    <source>
        <dbReference type="ARBA" id="ARBA00022723"/>
    </source>
</evidence>
<dbReference type="InterPro" id="IPR003349">
    <property type="entry name" value="JmjN"/>
</dbReference>
<dbReference type="InterPro" id="IPR001965">
    <property type="entry name" value="Znf_PHD"/>
</dbReference>
<feature type="domain" description="JmjN" evidence="10">
    <location>
        <begin position="35"/>
        <end position="78"/>
    </location>
</feature>
<dbReference type="GO" id="GO:0005634">
    <property type="term" value="C:nucleus"/>
    <property type="evidence" value="ECO:0007669"/>
    <property type="project" value="UniProtKB-SubCell"/>
</dbReference>
<dbReference type="STRING" id="1071380.I2H9H9"/>
<comment type="subcellular location">
    <subcellularLocation>
        <location evidence="1">Nucleus</location>
    </subcellularLocation>
</comment>
<evidence type="ECO:0000256" key="8">
    <source>
        <dbReference type="SAM" id="MobiDB-lite"/>
    </source>
</evidence>
<evidence type="ECO:0000259" key="10">
    <source>
        <dbReference type="PROSITE" id="PS51183"/>
    </source>
</evidence>
<dbReference type="PROSITE" id="PS51183">
    <property type="entry name" value="JMJN"/>
    <property type="match status" value="1"/>
</dbReference>
<dbReference type="FunCoup" id="I2H9H9">
    <property type="interactions" value="52"/>
</dbReference>
<evidence type="ECO:0000313" key="13">
    <source>
        <dbReference type="Proteomes" id="UP000002866"/>
    </source>
</evidence>
<evidence type="ECO:0000256" key="5">
    <source>
        <dbReference type="ARBA" id="ARBA00023004"/>
    </source>
</evidence>
<dbReference type="SMART" id="SM00558">
    <property type="entry name" value="JmjC"/>
    <property type="match status" value="1"/>
</dbReference>
<dbReference type="PROSITE" id="PS01359">
    <property type="entry name" value="ZF_PHD_1"/>
    <property type="match status" value="1"/>
</dbReference>
<keyword evidence="4" id="KW-0862">Zinc</keyword>
<keyword evidence="3 7" id="KW-0863">Zinc-finger</keyword>
<dbReference type="InterPro" id="IPR013083">
    <property type="entry name" value="Znf_RING/FYVE/PHD"/>
</dbReference>
<dbReference type="GO" id="GO:0000122">
    <property type="term" value="P:negative regulation of transcription by RNA polymerase II"/>
    <property type="evidence" value="ECO:0007669"/>
    <property type="project" value="EnsemblFungi"/>
</dbReference>
<evidence type="ECO:0000256" key="4">
    <source>
        <dbReference type="ARBA" id="ARBA00022833"/>
    </source>
</evidence>
<dbReference type="eggNOG" id="KOG1246">
    <property type="taxonomic scope" value="Eukaryota"/>
</dbReference>
<dbReference type="Gene3D" id="2.60.120.650">
    <property type="entry name" value="Cupin"/>
    <property type="match status" value="2"/>
</dbReference>
<keyword evidence="5" id="KW-0408">Iron</keyword>
<dbReference type="PROSITE" id="PS51184">
    <property type="entry name" value="JMJC"/>
    <property type="match status" value="1"/>
</dbReference>
<dbReference type="GO" id="GO:0008270">
    <property type="term" value="F:zinc ion binding"/>
    <property type="evidence" value="ECO:0007669"/>
    <property type="project" value="UniProtKB-KW"/>
</dbReference>
<dbReference type="GO" id="GO:0071041">
    <property type="term" value="P:antisense RNA transcript catabolic process"/>
    <property type="evidence" value="ECO:0007669"/>
    <property type="project" value="EnsemblFungi"/>
</dbReference>
<evidence type="ECO:0008006" key="14">
    <source>
        <dbReference type="Google" id="ProtNLM"/>
    </source>
</evidence>
<feature type="domain" description="PHD-type" evidence="9">
    <location>
        <begin position="262"/>
        <end position="312"/>
    </location>
</feature>
<dbReference type="GeneID" id="14498197"/>
<dbReference type="HOGENOM" id="CLU_000991_4_0_1"/>
<dbReference type="GO" id="GO:0000183">
    <property type="term" value="P:rDNA heterochromatin formation"/>
    <property type="evidence" value="ECO:0007669"/>
    <property type="project" value="EnsemblFungi"/>
</dbReference>
<dbReference type="SMART" id="SM00545">
    <property type="entry name" value="JmjN"/>
    <property type="match status" value="1"/>
</dbReference>
<dbReference type="PANTHER" id="PTHR10694:SF33">
    <property type="entry name" value="LYSINE-SPECIFIC DEMETHYLASE 5"/>
    <property type="match status" value="1"/>
</dbReference>
<reference evidence="12 13" key="1">
    <citation type="journal article" date="2011" name="Proc. Natl. Acad. Sci. U.S.A.">
        <title>Evolutionary erosion of yeast sex chromosomes by mating-type switching accidents.</title>
        <authorList>
            <person name="Gordon J.L."/>
            <person name="Armisen D."/>
            <person name="Proux-Wera E."/>
            <person name="Oheigeartaigh S.S."/>
            <person name="Byrne K.P."/>
            <person name="Wolfe K.H."/>
        </authorList>
    </citation>
    <scope>NUCLEOTIDE SEQUENCE [LARGE SCALE GENOMIC DNA]</scope>
    <source>
        <strain evidence="13">ATCC 34711 / CBS 6284 / DSM 70876 / NBRC 10599 / NRRL Y-10934 / UCD 77-7</strain>
    </source>
</reference>
<dbReference type="OrthoDB" id="1678912at2759"/>
<accession>I2H9H9</accession>
<dbReference type="Pfam" id="PF02375">
    <property type="entry name" value="JmjN"/>
    <property type="match status" value="1"/>
</dbReference>
<evidence type="ECO:0000256" key="6">
    <source>
        <dbReference type="ARBA" id="ARBA00023242"/>
    </source>
</evidence>
<dbReference type="GO" id="GO:0045944">
    <property type="term" value="P:positive regulation of transcription by RNA polymerase II"/>
    <property type="evidence" value="ECO:0007669"/>
    <property type="project" value="EnsemblFungi"/>
</dbReference>
<dbReference type="InterPro" id="IPR011011">
    <property type="entry name" value="Znf_FYVE_PHD"/>
</dbReference>
<keyword evidence="6" id="KW-0539">Nucleus</keyword>
<dbReference type="GO" id="GO:0034647">
    <property type="term" value="F:histone H3K4me/H3K4me2/H3K4me3 demethylase activity"/>
    <property type="evidence" value="ECO:0007669"/>
    <property type="project" value="TreeGrafter"/>
</dbReference>
<evidence type="ECO:0000256" key="7">
    <source>
        <dbReference type="PROSITE-ProRule" id="PRU00146"/>
    </source>
</evidence>
<dbReference type="InterPro" id="IPR019787">
    <property type="entry name" value="Znf_PHD-finger"/>
</dbReference>
<keyword evidence="13" id="KW-1185">Reference proteome</keyword>
<evidence type="ECO:0000256" key="3">
    <source>
        <dbReference type="ARBA" id="ARBA00022771"/>
    </source>
</evidence>
<protein>
    <recommendedName>
        <fullName evidence="14">Histone demethylase JHD2</fullName>
    </recommendedName>
</protein>
<sequence>MASHKISDETTKESAFLTHSNLLQPIPTKRHMEEIPVFYPTEEEFNNPLHFIASDKVQQKGNKYGMIKIVPPKSFNPKLNIDKKSFKFDVRLQNLFELDLLNRSRLMFAKQLDIYHRSLPHQPDTKISIDSKVIIKESKKTIYLYNLYVSLIKLNNLHLRTHPSDLDPNKSLKLFDPKLLRKSNPESKIIWEELSQQFNCKPTELYNVYLDHLSSFYNHIYGLTNGILNKDCLVFDEYPKSLLSDSEDSEGEASEDSSDENTNPCLVCLKNNKPSRLLLCDFCNKPYHTFCLSPPIEIIPKGEWFCNNCIIGNGFYGFKHEKSQVSLQDFQAEALQFQKQYNPKDLNQLEKEFWDLISASPNDLKSQKDITQFITKYGADIHDENVLTGFPTLDHVPSNLSSAEYKSFLRYCTHPMNLKNLPFADGSLLSLTKSIQSTQNDKDVYSNISGVTIPWLYAGSLFSTFCWHLEDQYTLSINYQHEGAPKIWYSIPDYECDKFKKLLFNLTPDYFIKQPDLLSQLITQISPYSDIFKDSGIKCFKAIQHPNEYIITLPKCFHAGFNSGFNINEAVNFTLPTWLPYGFQSIKDYKLIKKDCILDIIGFLIDVLSNFDSLSNQKLDIDESFIKNCFNYFLKYYNLEKSRISKLPFSLLNKQYLLVSSPPTSATKESKNNESNSNKCLHSRPNQEIINEILCKECKTICSLAFIAHSKSDQTIKRRKITTNRFLTSSRNFEIYCLEDYIKKFIQHTIGLGDQIQHPISTNKKRNPIEIPEISTHRDDLILVRDWDKLNSLISDISSSVRSI</sequence>
<dbReference type="GO" id="GO:0060623">
    <property type="term" value="P:regulation of chromosome condensation"/>
    <property type="evidence" value="ECO:0007669"/>
    <property type="project" value="EnsemblFungi"/>
</dbReference>
<dbReference type="GO" id="GO:0043934">
    <property type="term" value="P:sporulation"/>
    <property type="evidence" value="ECO:0007669"/>
    <property type="project" value="EnsemblFungi"/>
</dbReference>
<proteinExistence type="predicted"/>
<dbReference type="EMBL" id="HE806325">
    <property type="protein sequence ID" value="CCH63031.1"/>
    <property type="molecule type" value="Genomic_DNA"/>
</dbReference>
<dbReference type="AlphaFoldDB" id="I2H9H9"/>
<dbReference type="InterPro" id="IPR003347">
    <property type="entry name" value="JmjC_dom"/>
</dbReference>